<evidence type="ECO:0000313" key="13">
    <source>
        <dbReference type="Proteomes" id="UP001150569"/>
    </source>
</evidence>
<dbReference type="PANTHER" id="PTHR22883">
    <property type="entry name" value="ZINC FINGER DHHC DOMAIN CONTAINING PROTEIN"/>
    <property type="match status" value="1"/>
</dbReference>
<dbReference type="PANTHER" id="PTHR22883:SF480">
    <property type="entry name" value="PALMITOYLTRANSFERASE SWF1"/>
    <property type="match status" value="1"/>
</dbReference>
<comment type="catalytic activity">
    <reaction evidence="9 10">
        <text>L-cysteinyl-[protein] + hexadecanoyl-CoA = S-hexadecanoyl-L-cysteinyl-[protein] + CoA</text>
        <dbReference type="Rhea" id="RHEA:36683"/>
        <dbReference type="Rhea" id="RHEA-COMP:10131"/>
        <dbReference type="Rhea" id="RHEA-COMP:11032"/>
        <dbReference type="ChEBI" id="CHEBI:29950"/>
        <dbReference type="ChEBI" id="CHEBI:57287"/>
        <dbReference type="ChEBI" id="CHEBI:57379"/>
        <dbReference type="ChEBI" id="CHEBI:74151"/>
        <dbReference type="EC" id="2.3.1.225"/>
    </reaction>
</comment>
<dbReference type="EMBL" id="JANBPT010000154">
    <property type="protein sequence ID" value="KAJ1926716.1"/>
    <property type="molecule type" value="Genomic_DNA"/>
</dbReference>
<evidence type="ECO:0000256" key="5">
    <source>
        <dbReference type="ARBA" id="ARBA00023136"/>
    </source>
</evidence>
<dbReference type="GO" id="GO:0005783">
    <property type="term" value="C:endoplasmic reticulum"/>
    <property type="evidence" value="ECO:0007669"/>
    <property type="project" value="TreeGrafter"/>
</dbReference>
<gene>
    <name evidence="12" type="primary">SWF1</name>
    <name evidence="12" type="ORF">IWQ60_003564</name>
</gene>
<proteinExistence type="inferred from homology"/>
<evidence type="ECO:0000256" key="1">
    <source>
        <dbReference type="ARBA" id="ARBA00004141"/>
    </source>
</evidence>
<protein>
    <recommendedName>
        <fullName evidence="10">Palmitoyltransferase</fullName>
        <ecNumber evidence="10">2.3.1.225</ecNumber>
    </recommendedName>
</protein>
<dbReference type="InterPro" id="IPR039859">
    <property type="entry name" value="PFA4/ZDH16/20/ERF2-like"/>
</dbReference>
<organism evidence="12 13">
    <name type="scientific">Tieghemiomyces parasiticus</name>
    <dbReference type="NCBI Taxonomy" id="78921"/>
    <lineage>
        <taxon>Eukaryota</taxon>
        <taxon>Fungi</taxon>
        <taxon>Fungi incertae sedis</taxon>
        <taxon>Zoopagomycota</taxon>
        <taxon>Kickxellomycotina</taxon>
        <taxon>Dimargaritomycetes</taxon>
        <taxon>Dimargaritales</taxon>
        <taxon>Dimargaritaceae</taxon>
        <taxon>Tieghemiomyces</taxon>
    </lineage>
</organism>
<dbReference type="AlphaFoldDB" id="A0A9W8A9D9"/>
<comment type="caution">
    <text evidence="12">The sequence shown here is derived from an EMBL/GenBank/DDBJ whole genome shotgun (WGS) entry which is preliminary data.</text>
</comment>
<evidence type="ECO:0000256" key="2">
    <source>
        <dbReference type="ARBA" id="ARBA00022679"/>
    </source>
</evidence>
<feature type="transmembrane region" description="Helical" evidence="10">
    <location>
        <begin position="266"/>
        <end position="290"/>
    </location>
</feature>
<keyword evidence="3 10" id="KW-0812">Transmembrane</keyword>
<evidence type="ECO:0000256" key="9">
    <source>
        <dbReference type="ARBA" id="ARBA00048048"/>
    </source>
</evidence>
<dbReference type="Proteomes" id="UP001150569">
    <property type="component" value="Unassembled WGS sequence"/>
</dbReference>
<keyword evidence="6" id="KW-0564">Palmitate</keyword>
<evidence type="ECO:0000313" key="12">
    <source>
        <dbReference type="EMBL" id="KAJ1926716.1"/>
    </source>
</evidence>
<feature type="transmembrane region" description="Helical" evidence="10">
    <location>
        <begin position="106"/>
        <end position="127"/>
    </location>
</feature>
<evidence type="ECO:0000256" key="3">
    <source>
        <dbReference type="ARBA" id="ARBA00022692"/>
    </source>
</evidence>
<reference evidence="12" key="1">
    <citation type="submission" date="2022-07" db="EMBL/GenBank/DDBJ databases">
        <title>Phylogenomic reconstructions and comparative analyses of Kickxellomycotina fungi.</title>
        <authorList>
            <person name="Reynolds N.K."/>
            <person name="Stajich J.E."/>
            <person name="Barry K."/>
            <person name="Grigoriev I.V."/>
            <person name="Crous P."/>
            <person name="Smith M.E."/>
        </authorList>
    </citation>
    <scope>NUCLEOTIDE SEQUENCE</scope>
    <source>
        <strain evidence="12">RSA 861</strain>
    </source>
</reference>
<comment type="domain">
    <text evidence="10">The DHHC domain is required for palmitoyltransferase activity.</text>
</comment>
<dbReference type="Pfam" id="PF01529">
    <property type="entry name" value="DHHC"/>
    <property type="match status" value="1"/>
</dbReference>
<feature type="transmembrane region" description="Helical" evidence="10">
    <location>
        <begin position="203"/>
        <end position="223"/>
    </location>
</feature>
<evidence type="ECO:0000256" key="7">
    <source>
        <dbReference type="ARBA" id="ARBA00023288"/>
    </source>
</evidence>
<evidence type="ECO:0000256" key="6">
    <source>
        <dbReference type="ARBA" id="ARBA00023139"/>
    </source>
</evidence>
<keyword evidence="4 10" id="KW-1133">Transmembrane helix</keyword>
<dbReference type="PROSITE" id="PS50216">
    <property type="entry name" value="DHHC"/>
    <property type="match status" value="1"/>
</dbReference>
<name>A0A9W8A9D9_9FUNG</name>
<keyword evidence="2 10" id="KW-0808">Transferase</keyword>
<evidence type="ECO:0000256" key="8">
    <source>
        <dbReference type="ARBA" id="ARBA00023315"/>
    </source>
</evidence>
<dbReference type="GO" id="GO:0006612">
    <property type="term" value="P:protein targeting to membrane"/>
    <property type="evidence" value="ECO:0007669"/>
    <property type="project" value="TreeGrafter"/>
</dbReference>
<keyword evidence="13" id="KW-1185">Reference proteome</keyword>
<evidence type="ECO:0000256" key="4">
    <source>
        <dbReference type="ARBA" id="ARBA00022989"/>
    </source>
</evidence>
<evidence type="ECO:0000259" key="11">
    <source>
        <dbReference type="Pfam" id="PF01529"/>
    </source>
</evidence>
<comment type="subcellular location">
    <subcellularLocation>
        <location evidence="1">Membrane</location>
        <topology evidence="1">Multi-pass membrane protein</topology>
    </subcellularLocation>
</comment>
<evidence type="ECO:0000256" key="10">
    <source>
        <dbReference type="RuleBase" id="RU079119"/>
    </source>
</evidence>
<dbReference type="OrthoDB" id="9909019at2759"/>
<dbReference type="GO" id="GO:0005794">
    <property type="term" value="C:Golgi apparatus"/>
    <property type="evidence" value="ECO:0007669"/>
    <property type="project" value="TreeGrafter"/>
</dbReference>
<keyword evidence="7" id="KW-0449">Lipoprotein</keyword>
<dbReference type="InterPro" id="IPR001594">
    <property type="entry name" value="Palmitoyltrfase_DHHC"/>
</dbReference>
<dbReference type="GO" id="GO:0016020">
    <property type="term" value="C:membrane"/>
    <property type="evidence" value="ECO:0007669"/>
    <property type="project" value="UniProtKB-SubCell"/>
</dbReference>
<feature type="transmembrane region" description="Helical" evidence="10">
    <location>
        <begin position="78"/>
        <end position="99"/>
    </location>
</feature>
<accession>A0A9W8A9D9</accession>
<dbReference type="EC" id="2.3.1.225" evidence="10"/>
<keyword evidence="5 10" id="KW-0472">Membrane</keyword>
<dbReference type="GO" id="GO:0019706">
    <property type="term" value="F:protein-cysteine S-palmitoyltransferase activity"/>
    <property type="evidence" value="ECO:0007669"/>
    <property type="project" value="UniProtKB-EC"/>
</dbReference>
<keyword evidence="8 10" id="KW-0012">Acyltransferase</keyword>
<feature type="domain" description="Palmitoyltransferase DHHC" evidence="11">
    <location>
        <begin position="158"/>
        <end position="303"/>
    </location>
</feature>
<sequence>MSVLAVTLPLAVFGFLVFILLIGPLPRCRGTWLERSYWWLTEDLPAWAGNLTVRLCGNRAAGLASRCVDLSFNTGHPFFQVLFVALFAGGLLIFMIFGWHHVPGPYLSAWHCLFIPVVIMVPIYTYVKSCSTDPGRIAEDNAPEAYRLFPYDLIIFDPYKCRTCHTIKPARSKHCSLCNACIAGMDHHCVWINNCVGHNNYRYFISFLISMVFLSAYGSYVMANIFRGVRKAEGLDTAWVWDPDLKRQVPVGWFQSYQLVLVAEPLVGALGILLALITPALGAFLAYALYVTIQGATANECDKWNDLDDWIRDGGAYWIPVTPPHAAFVRALDPTRAELPARRIFIADAATARWLVRRDQDTTLQPNSGTFDGLNDGAEVGQRPIVTLPEGVAPEDATMIRSLEDVDNLYDRGWWENLRWALWGPRLSPTQLTKPKNS</sequence>
<comment type="similarity">
    <text evidence="10">Belongs to the DHHC palmitoyltransferase family.</text>
</comment>